<keyword evidence="2" id="KW-1185">Reference proteome</keyword>
<organism evidence="1 2">
    <name type="scientific">Microbacterium rhizomatis</name>
    <dbReference type="NCBI Taxonomy" id="1631477"/>
    <lineage>
        <taxon>Bacteria</taxon>
        <taxon>Bacillati</taxon>
        <taxon>Actinomycetota</taxon>
        <taxon>Actinomycetes</taxon>
        <taxon>Micrococcales</taxon>
        <taxon>Microbacteriaceae</taxon>
        <taxon>Microbacterium</taxon>
    </lineage>
</organism>
<dbReference type="AlphaFoldDB" id="A0A5J5J2G5"/>
<evidence type="ECO:0000313" key="2">
    <source>
        <dbReference type="Proteomes" id="UP000325827"/>
    </source>
</evidence>
<dbReference type="EMBL" id="VYSA01000003">
    <property type="protein sequence ID" value="KAA9106498.1"/>
    <property type="molecule type" value="Genomic_DNA"/>
</dbReference>
<evidence type="ECO:0008006" key="3">
    <source>
        <dbReference type="Google" id="ProtNLM"/>
    </source>
</evidence>
<evidence type="ECO:0000313" key="1">
    <source>
        <dbReference type="EMBL" id="KAA9106498.1"/>
    </source>
</evidence>
<accession>A0A5J5J2G5</accession>
<reference evidence="2" key="1">
    <citation type="submission" date="2019-09" db="EMBL/GenBank/DDBJ databases">
        <title>Mumia zhuanghuii sp. nov. isolated from the intestinal contents of plateau pika (Ochotona curzoniae) in the Qinghai-Tibet plateau of China.</title>
        <authorList>
            <person name="Tian Z."/>
        </authorList>
    </citation>
    <scope>NUCLEOTIDE SEQUENCE [LARGE SCALE GENOMIC DNA]</scope>
    <source>
        <strain evidence="2">JCM 30598</strain>
    </source>
</reference>
<proteinExistence type="predicted"/>
<protein>
    <recommendedName>
        <fullName evidence="3">Asp23/Gls24 family envelope stress response protein</fullName>
    </recommendedName>
</protein>
<dbReference type="RefSeq" id="WP_150449847.1">
    <property type="nucleotide sequence ID" value="NZ_VYSA01000003.1"/>
</dbReference>
<gene>
    <name evidence="1" type="ORF">F6B43_15285</name>
</gene>
<dbReference type="Proteomes" id="UP000325827">
    <property type="component" value="Unassembled WGS sequence"/>
</dbReference>
<comment type="caution">
    <text evidence="1">The sequence shown here is derived from an EMBL/GenBank/DDBJ whole genome shotgun (WGS) entry which is preliminary data.</text>
</comment>
<sequence>MSIPQEEPTGLSPDVALTHLVRNVDGVTDVFTPSIEVAHLPGLVTALVTGDADALNRVRVRSTPESTDIATRIAIDVDASTPATAREVASALLASAPPGAEVTISVEVSRIS</sequence>
<name>A0A5J5J2G5_9MICO</name>